<feature type="transmembrane region" description="Helical" evidence="11">
    <location>
        <begin position="16"/>
        <end position="36"/>
    </location>
</feature>
<comment type="pathway">
    <text evidence="2 11">Glycolipid biosynthesis; glycosylphosphatidylinositol-anchor biosynthesis.</text>
</comment>
<evidence type="ECO:0000256" key="11">
    <source>
        <dbReference type="RuleBase" id="RU363112"/>
    </source>
</evidence>
<dbReference type="GO" id="GO:0005789">
    <property type="term" value="C:endoplasmic reticulum membrane"/>
    <property type="evidence" value="ECO:0007669"/>
    <property type="project" value="UniProtKB-SubCell"/>
</dbReference>
<keyword evidence="8 11" id="KW-0256">Endoplasmic reticulum</keyword>
<keyword evidence="10 11" id="KW-0472">Membrane</keyword>
<dbReference type="UniPathway" id="UPA00196"/>
<dbReference type="AlphaFoldDB" id="A0A183IYR3"/>
<dbReference type="OrthoDB" id="10252502at2759"/>
<dbReference type="EC" id="2.4.1.-" evidence="11"/>
<evidence type="ECO:0000256" key="3">
    <source>
        <dbReference type="ARBA" id="ARBA00008698"/>
    </source>
</evidence>
<organism evidence="14">
    <name type="scientific">Soboliphyme baturini</name>
    <dbReference type="NCBI Taxonomy" id="241478"/>
    <lineage>
        <taxon>Eukaryota</taxon>
        <taxon>Metazoa</taxon>
        <taxon>Ecdysozoa</taxon>
        <taxon>Nematoda</taxon>
        <taxon>Enoplea</taxon>
        <taxon>Dorylaimia</taxon>
        <taxon>Dioctophymatida</taxon>
        <taxon>Dioctophymatoidea</taxon>
        <taxon>Soboliphymatidae</taxon>
        <taxon>Soboliphyme</taxon>
    </lineage>
</organism>
<keyword evidence="4 11" id="KW-0337">GPI-anchor biosynthesis</keyword>
<evidence type="ECO:0000313" key="14">
    <source>
        <dbReference type="WBParaSite" id="SBAD_0000907801-mRNA-1"/>
    </source>
</evidence>
<dbReference type="InterPro" id="IPR007315">
    <property type="entry name" value="PIG-V/Gpi18"/>
</dbReference>
<gene>
    <name evidence="12" type="ORF">SBAD_LOCUS8761</name>
</gene>
<dbReference type="Pfam" id="PF04188">
    <property type="entry name" value="Mannosyl_trans2"/>
    <property type="match status" value="1"/>
</dbReference>
<evidence type="ECO:0000256" key="1">
    <source>
        <dbReference type="ARBA" id="ARBA00004477"/>
    </source>
</evidence>
<keyword evidence="6 11" id="KW-0808">Transferase</keyword>
<name>A0A183IYR3_9BILA</name>
<dbReference type="GO" id="GO:0031501">
    <property type="term" value="C:mannosyltransferase complex"/>
    <property type="evidence" value="ECO:0007669"/>
    <property type="project" value="TreeGrafter"/>
</dbReference>
<protein>
    <recommendedName>
        <fullName evidence="11">GPI mannosyltransferase 2</fullName>
        <ecNumber evidence="11">2.4.1.-</ecNumber>
    </recommendedName>
</protein>
<reference evidence="14" key="1">
    <citation type="submission" date="2016-06" db="UniProtKB">
        <authorList>
            <consortium name="WormBaseParasite"/>
        </authorList>
    </citation>
    <scope>IDENTIFICATION</scope>
</reference>
<feature type="transmembrane region" description="Helical" evidence="11">
    <location>
        <begin position="135"/>
        <end position="157"/>
    </location>
</feature>
<sequence length="497" mass="56867">MNEIAKCGNSSQHKTAVYCTTIVRFFGSTYVVPWILVQSNLVVWVLQALSNAFLPVHRADAFRTLTGAPRSAADAAIRASLVGFSRWDSQHLLHVALYGYTFETNLPFFPFVPCSVRIIAFFLRPLMTPILSDYTILLLIFVIINHAAFVLAGCALYRLTVNVFRDEQLAQVSVVLFAINPASIFFRSCYTESMYSCFTFLALCFLTQPDRPSFLRASLFFALASCTRSNGLLNILYVSSAYALNLLKPLYSSSRHTSVRGILCFVSRDYVQVLRIVLMYICSTLVIVMGLLAFQFYAYRLFCCDCTDSSKEMISTDIFALALAKNYTLPCATEKPKWCSFRLPFSYSYVQSVHWDVGFLKYWRWRKIPLFLLSLPIIMLIYLTFKLFFNSNRILCMMLIPSLLHLLILAVVGIFFINVEVTTRLIFSSCPVVYWFCASLFFQQRVKVDLLQGKQRSIFECLKKLWESNTCGRMVLLYYIIYGSVGSVVHSAFYPWT</sequence>
<dbReference type="PANTHER" id="PTHR12468">
    <property type="entry name" value="GPI MANNOSYLTRANSFERASE 2"/>
    <property type="match status" value="1"/>
</dbReference>
<dbReference type="PANTHER" id="PTHR12468:SF2">
    <property type="entry name" value="GPI MANNOSYLTRANSFERASE 2"/>
    <property type="match status" value="1"/>
</dbReference>
<keyword evidence="5 11" id="KW-0328">Glycosyltransferase</keyword>
<evidence type="ECO:0000256" key="6">
    <source>
        <dbReference type="ARBA" id="ARBA00022679"/>
    </source>
</evidence>
<evidence type="ECO:0000256" key="4">
    <source>
        <dbReference type="ARBA" id="ARBA00022502"/>
    </source>
</evidence>
<comment type="subcellular location">
    <subcellularLocation>
        <location evidence="1 11">Endoplasmic reticulum membrane</location>
        <topology evidence="1 11">Multi-pass membrane protein</topology>
    </subcellularLocation>
</comment>
<proteinExistence type="inferred from homology"/>
<dbReference type="EMBL" id="UZAM01011934">
    <property type="protein sequence ID" value="VDP19097.1"/>
    <property type="molecule type" value="Genomic_DNA"/>
</dbReference>
<evidence type="ECO:0000256" key="2">
    <source>
        <dbReference type="ARBA" id="ARBA00004687"/>
    </source>
</evidence>
<evidence type="ECO:0000256" key="10">
    <source>
        <dbReference type="ARBA" id="ARBA00023136"/>
    </source>
</evidence>
<keyword evidence="13" id="KW-1185">Reference proteome</keyword>
<evidence type="ECO:0000256" key="9">
    <source>
        <dbReference type="ARBA" id="ARBA00022989"/>
    </source>
</evidence>
<evidence type="ECO:0000256" key="5">
    <source>
        <dbReference type="ARBA" id="ARBA00022676"/>
    </source>
</evidence>
<evidence type="ECO:0000256" key="7">
    <source>
        <dbReference type="ARBA" id="ARBA00022692"/>
    </source>
</evidence>
<feature type="transmembrane region" description="Helical" evidence="11">
    <location>
        <begin position="368"/>
        <end position="389"/>
    </location>
</feature>
<reference evidence="12 13" key="2">
    <citation type="submission" date="2018-11" db="EMBL/GenBank/DDBJ databases">
        <authorList>
            <consortium name="Pathogen Informatics"/>
        </authorList>
    </citation>
    <scope>NUCLEOTIDE SEQUENCE [LARGE SCALE GENOMIC DNA]</scope>
</reference>
<dbReference type="WBParaSite" id="SBAD_0000907801-mRNA-1">
    <property type="protein sequence ID" value="SBAD_0000907801-mRNA-1"/>
    <property type="gene ID" value="SBAD_0000907801"/>
</dbReference>
<evidence type="ECO:0000313" key="12">
    <source>
        <dbReference type="EMBL" id="VDP19097.1"/>
    </source>
</evidence>
<dbReference type="GO" id="GO:0006506">
    <property type="term" value="P:GPI anchor biosynthetic process"/>
    <property type="evidence" value="ECO:0007669"/>
    <property type="project" value="UniProtKB-UniPathway"/>
</dbReference>
<feature type="transmembrane region" description="Helical" evidence="11">
    <location>
        <begin position="277"/>
        <end position="299"/>
    </location>
</feature>
<accession>A0A183IYR3</accession>
<keyword evidence="7 11" id="KW-0812">Transmembrane</keyword>
<feature type="transmembrane region" description="Helical" evidence="11">
    <location>
        <begin position="425"/>
        <end position="442"/>
    </location>
</feature>
<comment type="function">
    <text evidence="11">Mannosyltransferase involved in glycosylphosphatidylinositol-anchor biosynthesis.</text>
</comment>
<feature type="transmembrane region" description="Helical" evidence="11">
    <location>
        <begin position="476"/>
        <end position="496"/>
    </location>
</feature>
<dbReference type="GO" id="GO:0004376">
    <property type="term" value="F:GPI mannosyltransferase activity"/>
    <property type="evidence" value="ECO:0007669"/>
    <property type="project" value="InterPro"/>
</dbReference>
<dbReference type="Proteomes" id="UP000270296">
    <property type="component" value="Unassembled WGS sequence"/>
</dbReference>
<keyword evidence="9 11" id="KW-1133">Transmembrane helix</keyword>
<feature type="transmembrane region" description="Helical" evidence="11">
    <location>
        <begin position="396"/>
        <end position="419"/>
    </location>
</feature>
<evidence type="ECO:0000313" key="13">
    <source>
        <dbReference type="Proteomes" id="UP000270296"/>
    </source>
</evidence>
<comment type="caution">
    <text evidence="11">Lacks conserved residue(s) required for the propagation of feature annotation.</text>
</comment>
<comment type="similarity">
    <text evidence="3 11">Belongs to the PIGV family.</text>
</comment>
<evidence type="ECO:0000256" key="8">
    <source>
        <dbReference type="ARBA" id="ARBA00022824"/>
    </source>
</evidence>
<dbReference type="GO" id="GO:0000009">
    <property type="term" value="F:alpha-1,6-mannosyltransferase activity"/>
    <property type="evidence" value="ECO:0007669"/>
    <property type="project" value="InterPro"/>
</dbReference>